<comment type="catalytic activity">
    <reaction evidence="8 9">
        <text>a ubiquinone + NADH + 5 H(+)(in) = a ubiquinol + NAD(+) + 4 H(+)(out)</text>
        <dbReference type="Rhea" id="RHEA:29091"/>
        <dbReference type="Rhea" id="RHEA-COMP:9565"/>
        <dbReference type="Rhea" id="RHEA-COMP:9566"/>
        <dbReference type="ChEBI" id="CHEBI:15378"/>
        <dbReference type="ChEBI" id="CHEBI:16389"/>
        <dbReference type="ChEBI" id="CHEBI:17976"/>
        <dbReference type="ChEBI" id="CHEBI:57540"/>
        <dbReference type="ChEBI" id="CHEBI:57945"/>
        <dbReference type="EC" id="7.1.1.2"/>
    </reaction>
</comment>
<accession>A0A8E5JV02</accession>
<keyword evidence="9" id="KW-0830">Ubiquinone</keyword>
<evidence type="ECO:0000256" key="1">
    <source>
        <dbReference type="ARBA" id="ARBA00004370"/>
    </source>
</evidence>
<gene>
    <name evidence="10" type="primary">nad3</name>
</gene>
<dbReference type="GO" id="GO:0031966">
    <property type="term" value="C:mitochondrial membrane"/>
    <property type="evidence" value="ECO:0007669"/>
    <property type="project" value="UniProtKB-SubCell"/>
</dbReference>
<proteinExistence type="inferred from homology"/>
<reference evidence="10" key="2">
    <citation type="journal article" date="2021" name="Med. Vet. Entomol.">
        <title>Characterization of the complete mitochondrial genomes of two Ixodes ticks, I. nipponensis and Ixodes (Pholeoixodes) sp.</title>
        <authorList>
            <person name="Duan D.Y."/>
            <person name="Chen Z."/>
            <person name="Fu Y.T."/>
            <person name="Liu G.H."/>
            <person name="Suleman"/>
            <person name="Cheng T.Y."/>
        </authorList>
    </citation>
    <scope>NUCLEOTIDE SEQUENCE</scope>
    <source>
        <strain evidence="10">Liuyang</strain>
    </source>
</reference>
<keyword evidence="9" id="KW-1278">Translocase</keyword>
<comment type="function">
    <text evidence="9">Core subunit of the mitochondrial membrane respiratory chain NADH dehydrogenase (Complex I) which catalyzes electron transfer from NADH through the respiratory chain, using ubiquinone as an electron acceptor. Essential for the catalytic activity of complex I.</text>
</comment>
<evidence type="ECO:0000313" key="10">
    <source>
        <dbReference type="EMBL" id="QVD40444.1"/>
    </source>
</evidence>
<keyword evidence="7 9" id="KW-0472">Membrane</keyword>
<comment type="subcellular location">
    <subcellularLocation>
        <location evidence="1">Membrane</location>
    </subcellularLocation>
    <subcellularLocation>
        <location evidence="9">Mitochondrion membrane</location>
        <topology evidence="9">Multi-pass membrane protein</topology>
    </subcellularLocation>
</comment>
<protein>
    <recommendedName>
        <fullName evidence="3 9">NADH-ubiquinone oxidoreductase chain 3</fullName>
        <ecNumber evidence="9">7.1.1.2</ecNumber>
    </recommendedName>
</protein>
<evidence type="ECO:0000256" key="4">
    <source>
        <dbReference type="ARBA" id="ARBA00022448"/>
    </source>
</evidence>
<dbReference type="Gene3D" id="1.20.58.1610">
    <property type="entry name" value="NADH:ubiquinone/plastoquinone oxidoreductase, chain 3"/>
    <property type="match status" value="1"/>
</dbReference>
<keyword evidence="9" id="KW-0679">Respiratory chain</keyword>
<evidence type="ECO:0000256" key="6">
    <source>
        <dbReference type="ARBA" id="ARBA00022989"/>
    </source>
</evidence>
<keyword evidence="4 9" id="KW-0813">Transport</keyword>
<sequence>MKLMTIIMIPFFIFIIFFLIFFKGLLNKEKLSPFECGFDPFSLSRIPFSLKFFLIAVIFLIFDIEIVIILPFPLLSFNKNMLFLITFIMINIFVAWGLIYEWKKGMLEWLK</sequence>
<geneLocation type="mitochondrion" evidence="10"/>
<evidence type="ECO:0000256" key="9">
    <source>
        <dbReference type="RuleBase" id="RU003640"/>
    </source>
</evidence>
<evidence type="ECO:0000256" key="5">
    <source>
        <dbReference type="ARBA" id="ARBA00022692"/>
    </source>
</evidence>
<evidence type="ECO:0000256" key="3">
    <source>
        <dbReference type="ARBA" id="ARBA00021007"/>
    </source>
</evidence>
<comment type="similarity">
    <text evidence="2 9">Belongs to the complex I subunit 3 family.</text>
</comment>
<keyword evidence="9" id="KW-0520">NAD</keyword>
<dbReference type="GO" id="GO:0030964">
    <property type="term" value="C:NADH dehydrogenase complex"/>
    <property type="evidence" value="ECO:0007669"/>
    <property type="project" value="TreeGrafter"/>
</dbReference>
<dbReference type="PANTHER" id="PTHR11058:SF9">
    <property type="entry name" value="NADH-UBIQUINONE OXIDOREDUCTASE CHAIN 3"/>
    <property type="match status" value="1"/>
</dbReference>
<dbReference type="InterPro" id="IPR000440">
    <property type="entry name" value="NADH_UbQ/plastoQ_OxRdtase_su3"/>
</dbReference>
<dbReference type="GO" id="GO:0008137">
    <property type="term" value="F:NADH dehydrogenase (ubiquinone) activity"/>
    <property type="evidence" value="ECO:0007669"/>
    <property type="project" value="UniProtKB-UniRule"/>
</dbReference>
<dbReference type="Pfam" id="PF00507">
    <property type="entry name" value="Oxidored_q4"/>
    <property type="match status" value="1"/>
</dbReference>
<organism evidence="10">
    <name type="scientific">Ixodes nipponensis</name>
    <dbReference type="NCBI Taxonomy" id="63660"/>
    <lineage>
        <taxon>Eukaryota</taxon>
        <taxon>Metazoa</taxon>
        <taxon>Ecdysozoa</taxon>
        <taxon>Arthropoda</taxon>
        <taxon>Chelicerata</taxon>
        <taxon>Arachnida</taxon>
        <taxon>Acari</taxon>
        <taxon>Parasitiformes</taxon>
        <taxon>Ixodida</taxon>
        <taxon>Ixodoidea</taxon>
        <taxon>Ixodidae</taxon>
        <taxon>Ixodinae</taxon>
        <taxon>Ixodes</taxon>
    </lineage>
</organism>
<evidence type="ECO:0000256" key="2">
    <source>
        <dbReference type="ARBA" id="ARBA00008472"/>
    </source>
</evidence>
<name>A0A8E5JV02_9ACAR</name>
<feature type="transmembrane region" description="Helical" evidence="9">
    <location>
        <begin position="52"/>
        <end position="75"/>
    </location>
</feature>
<dbReference type="EC" id="7.1.1.2" evidence="9"/>
<feature type="transmembrane region" description="Helical" evidence="9">
    <location>
        <begin position="81"/>
        <end position="102"/>
    </location>
</feature>
<keyword evidence="5 9" id="KW-0812">Transmembrane</keyword>
<dbReference type="AlphaFoldDB" id="A0A8E5JV02"/>
<keyword evidence="6 9" id="KW-1133">Transmembrane helix</keyword>
<feature type="transmembrane region" description="Helical" evidence="9">
    <location>
        <begin position="6"/>
        <end position="26"/>
    </location>
</feature>
<dbReference type="InterPro" id="IPR038430">
    <property type="entry name" value="NDAH_ubi_oxred_su3_sf"/>
</dbReference>
<keyword evidence="9 10" id="KW-0496">Mitochondrion</keyword>
<dbReference type="PANTHER" id="PTHR11058">
    <property type="entry name" value="NADH-UBIQUINONE OXIDOREDUCTASE CHAIN 3"/>
    <property type="match status" value="1"/>
</dbReference>
<evidence type="ECO:0000256" key="7">
    <source>
        <dbReference type="ARBA" id="ARBA00023136"/>
    </source>
</evidence>
<evidence type="ECO:0000256" key="8">
    <source>
        <dbReference type="ARBA" id="ARBA00049551"/>
    </source>
</evidence>
<dbReference type="EMBL" id="MW013794">
    <property type="protein sequence ID" value="QVD40444.1"/>
    <property type="molecule type" value="Genomic_DNA"/>
</dbReference>
<reference evidence="10" key="1">
    <citation type="submission" date="2020-09" db="EMBL/GenBank/DDBJ databases">
        <authorList>
            <person name="Duan D.-Y."/>
            <person name="Chen Z."/>
            <person name="Fu Y.-T."/>
            <person name="Liu G.-H."/>
            <person name="Suleman S."/>
            <person name="Cheng T.-Y."/>
        </authorList>
    </citation>
    <scope>NUCLEOTIDE SEQUENCE</scope>
    <source>
        <strain evidence="10">Liuyang</strain>
    </source>
</reference>
<keyword evidence="9" id="KW-0249">Electron transport</keyword>